<dbReference type="EMBL" id="LN614827">
    <property type="protein sequence ID" value="CEG58769.1"/>
    <property type="molecule type" value="Genomic_DNA"/>
</dbReference>
<dbReference type="KEGG" id="lfa:LFA_3437"/>
<feature type="region of interest" description="Disordered" evidence="2">
    <location>
        <begin position="345"/>
        <end position="378"/>
    </location>
</feature>
<keyword evidence="5" id="KW-1185">Reference proteome</keyword>
<feature type="transmembrane region" description="Helical" evidence="3">
    <location>
        <begin position="304"/>
        <end position="331"/>
    </location>
</feature>
<feature type="transmembrane region" description="Helical" evidence="3">
    <location>
        <begin position="279"/>
        <end position="298"/>
    </location>
</feature>
<dbReference type="Proteomes" id="UP000032430">
    <property type="component" value="Chromosome I"/>
</dbReference>
<proteinExistence type="predicted"/>
<feature type="transmembrane region" description="Helical" evidence="3">
    <location>
        <begin position="100"/>
        <end position="124"/>
    </location>
</feature>
<evidence type="ECO:0000256" key="3">
    <source>
        <dbReference type="SAM" id="Phobius"/>
    </source>
</evidence>
<evidence type="ECO:0000313" key="4">
    <source>
        <dbReference type="EMBL" id="CEG58769.1"/>
    </source>
</evidence>
<feature type="compositionally biased region" description="Polar residues" evidence="2">
    <location>
        <begin position="360"/>
        <end position="378"/>
    </location>
</feature>
<keyword evidence="3" id="KW-0472">Membrane</keyword>
<keyword evidence="1" id="KW-0175">Coiled coil</keyword>
<feature type="transmembrane region" description="Helical" evidence="3">
    <location>
        <begin position="160"/>
        <end position="181"/>
    </location>
</feature>
<keyword evidence="3" id="KW-1133">Transmembrane helix</keyword>
<evidence type="ECO:0000256" key="2">
    <source>
        <dbReference type="SAM" id="MobiDB-lite"/>
    </source>
</evidence>
<dbReference type="RefSeq" id="WP_045097015.1">
    <property type="nucleotide sequence ID" value="NZ_LN614827.1"/>
</dbReference>
<accession>A0A098G8F3</accession>
<reference evidence="5" key="1">
    <citation type="submission" date="2014-09" db="EMBL/GenBank/DDBJ databases">
        <authorList>
            <person name="Gomez-Valero L."/>
        </authorList>
    </citation>
    <scope>NUCLEOTIDE SEQUENCE [LARGE SCALE GENOMIC DNA]</scope>
    <source>
        <strain evidence="5">ATCC700992</strain>
    </source>
</reference>
<evidence type="ECO:0000313" key="5">
    <source>
        <dbReference type="Proteomes" id="UP000032430"/>
    </source>
</evidence>
<evidence type="ECO:0000256" key="1">
    <source>
        <dbReference type="SAM" id="Coils"/>
    </source>
</evidence>
<organism evidence="4 5">
    <name type="scientific">Legionella fallonii LLAP-10</name>
    <dbReference type="NCBI Taxonomy" id="1212491"/>
    <lineage>
        <taxon>Bacteria</taxon>
        <taxon>Pseudomonadati</taxon>
        <taxon>Pseudomonadota</taxon>
        <taxon>Gammaproteobacteria</taxon>
        <taxon>Legionellales</taxon>
        <taxon>Legionellaceae</taxon>
        <taxon>Legionella</taxon>
    </lineage>
</organism>
<protein>
    <recommendedName>
        <fullName evidence="6">Coiled-coil protein</fullName>
    </recommendedName>
</protein>
<evidence type="ECO:0008006" key="6">
    <source>
        <dbReference type="Google" id="ProtNLM"/>
    </source>
</evidence>
<feature type="coiled-coil region" evidence="1">
    <location>
        <begin position="190"/>
        <end position="259"/>
    </location>
</feature>
<dbReference type="AlphaFoldDB" id="A0A098G8F3"/>
<sequence>MGTEKLSADLDLISNEDQWNGKAIRRRKKLAQMMQEKIQIKANPPEEKAFIQRLLTKKIPFLSGFLQSLKSTGSSITSLLIKVQDSSSHALQGANAGFQYIGLGLAAINFVRIPLIYLSAFIVGEKPPFTLSTGANWAYSAVLLGLTLAALLVPVAAPPIAILMASMGLVAGVVSLGNMIYQRYKLQKSLKNINADIEEKEAVLDSIQQQARTLEEQLTSLDKEDKNYQTKAGEICKKIDALERQYESTKNELQGCHDKKLLDEKTLSGMGSAAFMDKGVGIVLSSIAVIGLVLSLFFPPVGLGLVAASAGLGTLYVVGRVAASVIGPLLAPHLKKLGEKFANTSENTEDEQLSHDLDKTLTNQSPSSPAEQMNYRSTTRQGELPILGSTLKTMRGLFGEEAGKQLHALKDDAVEMGKLDDQLLKIIESGSHLEALNFFRNLAVVAQKENCPHGDLQCLFNKFSNMSGVLPLLERALDKVKNGDLVLSEVERVELHASEPLIAILQQSERRIDLDFLVPSHISHTTRSDAVMSEKQEKEEYEQCSLK</sequence>
<dbReference type="STRING" id="1212491.LFA_3437"/>
<dbReference type="HOGENOM" id="CLU_541631_0_0_6"/>
<keyword evidence="3" id="KW-0812">Transmembrane</keyword>
<dbReference type="OrthoDB" id="5653214at2"/>
<feature type="region of interest" description="Disordered" evidence="2">
    <location>
        <begin position="527"/>
        <end position="547"/>
    </location>
</feature>
<gene>
    <name evidence="4" type="ORF">LFA_3437</name>
</gene>
<name>A0A098G8F3_9GAMM</name>
<feature type="transmembrane region" description="Helical" evidence="3">
    <location>
        <begin position="136"/>
        <end position="154"/>
    </location>
</feature>